<proteinExistence type="predicted"/>
<evidence type="ECO:0000313" key="1">
    <source>
        <dbReference type="EMBL" id="AIA56579.1"/>
    </source>
</evidence>
<gene>
    <name evidence="1" type="ORF">Acaty_m0006</name>
</gene>
<accession>A0A059ZUU6</accession>
<sequence>MIVASIIALSLFVDDETDLEDFSLGQVIDLVQTLRSSSRIIDGVFSSKRTIPELDDSVVNETYVSGEAFAKKWVWYSPSEQAKTGYGYWCTKTQGFEDQNLATRFLPLLDEAAHALGDRTDRDLTIVQMD</sequence>
<dbReference type="KEGG" id="acz:Acaty_m0006"/>
<dbReference type="HOGENOM" id="CLU_1933430_0_0_6"/>
<keyword evidence="1" id="KW-0614">Plasmid</keyword>
<protein>
    <submittedName>
        <fullName evidence="1">Uncharacterized protein</fullName>
    </submittedName>
</protein>
<evidence type="ECO:0000313" key="2">
    <source>
        <dbReference type="Proteomes" id="UP000005522"/>
    </source>
</evidence>
<dbReference type="Proteomes" id="UP000005522">
    <property type="component" value="Plasmid megap mpAca1.1"/>
</dbReference>
<dbReference type="AlphaFoldDB" id="A0A059ZUU6"/>
<name>A0A059ZUU6_ACICK</name>
<reference evidence="1 2" key="1">
    <citation type="journal article" date="2009" name="J. Bacteriol.">
        <title>Draft genome sequence of the extremely acidophilic bacterium Acidithiobacillus caldus ATCC 51756 reveals metabolic versatility in the genus Acidithiobacillus.</title>
        <authorList>
            <person name="Valdes J."/>
            <person name="Quatrini R."/>
            <person name="Hallberg K."/>
            <person name="Dopson M."/>
            <person name="Valenzuela P.D."/>
            <person name="Holmes D.S."/>
        </authorList>
    </citation>
    <scope>NUCLEOTIDE SEQUENCE [LARGE SCALE GENOMIC DNA]</scope>
    <source>
        <strain evidence="2">ATCC 51756 / DSM 8584 / KU</strain>
        <plasmid evidence="2">megaPlasmid mpAca1.1</plasmid>
    </source>
</reference>
<organism evidence="1 2">
    <name type="scientific">Acidithiobacillus caldus (strain ATCC 51756 / DSM 8584 / KU)</name>
    <dbReference type="NCBI Taxonomy" id="637389"/>
    <lineage>
        <taxon>Bacteria</taxon>
        <taxon>Pseudomonadati</taxon>
        <taxon>Pseudomonadota</taxon>
        <taxon>Acidithiobacillia</taxon>
        <taxon>Acidithiobacillales</taxon>
        <taxon>Acidithiobacillaceae</taxon>
        <taxon>Acidithiobacillus</taxon>
    </lineage>
</organism>
<geneLocation type="plasmid" evidence="2">
    <name>megaPlasmid mpAca1.1</name>
</geneLocation>
<dbReference type="EMBL" id="CP005987">
    <property type="protein sequence ID" value="AIA56579.1"/>
    <property type="molecule type" value="Genomic_DNA"/>
</dbReference>